<comment type="caution">
    <text evidence="4">The sequence shown here is derived from an EMBL/GenBank/DDBJ whole genome shotgun (WGS) entry which is preliminary data.</text>
</comment>
<keyword evidence="2" id="KW-0472">Membrane</keyword>
<reference evidence="4 5" key="1">
    <citation type="submission" date="2023-01" db="EMBL/GenBank/DDBJ databases">
        <title>Bacillus changyiensis sp. nov., isolated from a coastal deposit.</title>
        <authorList>
            <person name="Xiao G."/>
            <person name="Lai Q."/>
            <person name="Hu Z."/>
            <person name="Shao Z."/>
        </authorList>
    </citation>
    <scope>NUCLEOTIDE SEQUENCE [LARGE SCALE GENOMIC DNA]</scope>
    <source>
        <strain evidence="4 5">CLL-7-23</strain>
    </source>
</reference>
<keyword evidence="5" id="KW-1185">Reference proteome</keyword>
<dbReference type="PANTHER" id="PTHR42709:SF9">
    <property type="entry name" value="ALKALINE PHOSPHATASE LIKE PROTEIN"/>
    <property type="match status" value="1"/>
</dbReference>
<dbReference type="EMBL" id="JAQKAB010000012">
    <property type="protein sequence ID" value="MDA7028065.1"/>
    <property type="molecule type" value="Genomic_DNA"/>
</dbReference>
<evidence type="ECO:0000313" key="5">
    <source>
        <dbReference type="Proteomes" id="UP001211894"/>
    </source>
</evidence>
<evidence type="ECO:0000256" key="1">
    <source>
        <dbReference type="ARBA" id="ARBA00010792"/>
    </source>
</evidence>
<feature type="transmembrane region" description="Helical" evidence="2">
    <location>
        <begin position="135"/>
        <end position="157"/>
    </location>
</feature>
<name>A0ABT4X6Z8_9BACI</name>
<evidence type="ECO:0000256" key="2">
    <source>
        <dbReference type="SAM" id="Phobius"/>
    </source>
</evidence>
<gene>
    <name evidence="4" type="ORF">PJ311_15940</name>
</gene>
<evidence type="ECO:0000313" key="4">
    <source>
        <dbReference type="EMBL" id="MDA7028065.1"/>
    </source>
</evidence>
<sequence>MDFAKELISLYGYFAIFGLLVLGIIGLPIPDEVMMTFVGYMSSIHILNYQLSILISFLGALSGMLVSYFLGNKIGKPLLDKYGKWIGLTVKRLETVHHWFNKYGPWTIVFGYFIPGVRHVTCYLSGMNEMKMKKFLIFAGAGAFIWCLVFITIGYTIGVI</sequence>
<evidence type="ECO:0000259" key="3">
    <source>
        <dbReference type="Pfam" id="PF09335"/>
    </source>
</evidence>
<accession>A0ABT4X6Z8</accession>
<keyword evidence="2" id="KW-0812">Transmembrane</keyword>
<feature type="domain" description="VTT" evidence="3">
    <location>
        <begin position="29"/>
        <end position="155"/>
    </location>
</feature>
<dbReference type="Pfam" id="PF09335">
    <property type="entry name" value="VTT_dom"/>
    <property type="match status" value="1"/>
</dbReference>
<dbReference type="RefSeq" id="WP_271341883.1">
    <property type="nucleotide sequence ID" value="NZ_JAQKAB010000012.1"/>
</dbReference>
<protein>
    <submittedName>
        <fullName evidence="4">DedA family protein</fullName>
    </submittedName>
</protein>
<keyword evidence="2" id="KW-1133">Transmembrane helix</keyword>
<feature type="transmembrane region" description="Helical" evidence="2">
    <location>
        <begin position="49"/>
        <end position="71"/>
    </location>
</feature>
<feature type="transmembrane region" description="Helical" evidence="2">
    <location>
        <begin position="7"/>
        <end position="29"/>
    </location>
</feature>
<dbReference type="InterPro" id="IPR051311">
    <property type="entry name" value="DedA_domain"/>
</dbReference>
<organism evidence="4 5">
    <name type="scientific">Bacillus changyiensis</name>
    <dbReference type="NCBI Taxonomy" id="3004103"/>
    <lineage>
        <taxon>Bacteria</taxon>
        <taxon>Bacillati</taxon>
        <taxon>Bacillota</taxon>
        <taxon>Bacilli</taxon>
        <taxon>Bacillales</taxon>
        <taxon>Bacillaceae</taxon>
        <taxon>Bacillus</taxon>
    </lineage>
</organism>
<proteinExistence type="inferred from homology"/>
<comment type="similarity">
    <text evidence="1">Belongs to the DedA family.</text>
</comment>
<dbReference type="InterPro" id="IPR032816">
    <property type="entry name" value="VTT_dom"/>
</dbReference>
<dbReference type="PANTHER" id="PTHR42709">
    <property type="entry name" value="ALKALINE PHOSPHATASE LIKE PROTEIN"/>
    <property type="match status" value="1"/>
</dbReference>
<dbReference type="Proteomes" id="UP001211894">
    <property type="component" value="Unassembled WGS sequence"/>
</dbReference>